<evidence type="ECO:0000313" key="4">
    <source>
        <dbReference type="Proteomes" id="UP001210809"/>
    </source>
</evidence>
<dbReference type="Proteomes" id="UP001210809">
    <property type="component" value="Unassembled WGS sequence"/>
</dbReference>
<dbReference type="AlphaFoldDB" id="A0AAW6D0E4"/>
<name>A0AAW6D0E4_9FIRM</name>
<proteinExistence type="predicted"/>
<dbReference type="PROSITE" id="PS51257">
    <property type="entry name" value="PROKAR_LIPOPROTEIN"/>
    <property type="match status" value="1"/>
</dbReference>
<organism evidence="3 4">
    <name type="scientific">[Eubacterium] siraeum</name>
    <dbReference type="NCBI Taxonomy" id="39492"/>
    <lineage>
        <taxon>Bacteria</taxon>
        <taxon>Bacillati</taxon>
        <taxon>Bacillota</taxon>
        <taxon>Clostridia</taxon>
        <taxon>Eubacteriales</taxon>
        <taxon>Oscillospiraceae</taxon>
        <taxon>Oscillospiraceae incertae sedis</taxon>
    </lineage>
</organism>
<reference evidence="3" key="1">
    <citation type="submission" date="2023-01" db="EMBL/GenBank/DDBJ databases">
        <title>Human gut microbiome strain richness.</title>
        <authorList>
            <person name="Chen-Liaw A."/>
        </authorList>
    </citation>
    <scope>NUCLEOTIDE SEQUENCE</scope>
    <source>
        <strain evidence="3">1001283st1_G1_1001283B150217_161031</strain>
    </source>
</reference>
<sequence length="377" mass="41344">MIKKLLRASAASQFAIALVLSLCSCAGTSESDTQSLVSNPFETSGNLNSETQASNPFDTTASVTNISVDSAVIETLPPFSKPQGSEPENDDFSKYQEAGIAFSDYSIEGKSTVKYSGGEVNFSFVSDSAKNKYDVEIGYMAFINGVPQKLSLNGSEKSELVSISQKPDTKQTVTLTFIPEITKEYEHEKILKVKLMTVLHPSYRPKDGFLGFGNAHSGQSFFEFEIEADTEPQIIDDFTYSSDCESILATAKVKEEYNLTDAKISGTNMISLFDAKRQEHSLSIDKGSDKLGVTLLLYGGEPDEYAVYFYKNHERIKLGDNGGMRFASKTGYINEYKVTLDDVKAGDIIYAVEVPLNAEVGSMNIRKSISIVVTENE</sequence>
<feature type="region of interest" description="Disordered" evidence="1">
    <location>
        <begin position="30"/>
        <end position="56"/>
    </location>
</feature>
<feature type="signal peptide" evidence="2">
    <location>
        <begin position="1"/>
        <end position="26"/>
    </location>
</feature>
<keyword evidence="2" id="KW-0732">Signal</keyword>
<evidence type="ECO:0000256" key="1">
    <source>
        <dbReference type="SAM" id="MobiDB-lite"/>
    </source>
</evidence>
<evidence type="ECO:0000313" key="3">
    <source>
        <dbReference type="EMBL" id="MDB8002758.1"/>
    </source>
</evidence>
<evidence type="ECO:0000256" key="2">
    <source>
        <dbReference type="SAM" id="SignalP"/>
    </source>
</evidence>
<feature type="chain" id="PRO_5043375233" evidence="2">
    <location>
        <begin position="27"/>
        <end position="377"/>
    </location>
</feature>
<dbReference type="EMBL" id="JAQLXW010000002">
    <property type="protein sequence ID" value="MDB8002758.1"/>
    <property type="molecule type" value="Genomic_DNA"/>
</dbReference>
<gene>
    <name evidence="3" type="ORF">PNE09_01620</name>
</gene>
<protein>
    <submittedName>
        <fullName evidence="3">Uncharacterized protein</fullName>
    </submittedName>
</protein>
<comment type="caution">
    <text evidence="3">The sequence shown here is derived from an EMBL/GenBank/DDBJ whole genome shotgun (WGS) entry which is preliminary data.</text>
</comment>
<accession>A0AAW6D0E4</accession>